<accession>A0A7Z7LXB7</accession>
<gene>
    <name evidence="1" type="ORF">NCTC10588_02599</name>
</gene>
<proteinExistence type="predicted"/>
<evidence type="ECO:0000313" key="1">
    <source>
        <dbReference type="EMBL" id="STD07186.1"/>
    </source>
</evidence>
<evidence type="ECO:0000313" key="2">
    <source>
        <dbReference type="Proteomes" id="UP000254876"/>
    </source>
</evidence>
<name>A0A7Z7LXB7_9FLAO</name>
<protein>
    <submittedName>
        <fullName evidence="1">Uncharacterized vancomycin resistance protein</fullName>
    </submittedName>
</protein>
<reference evidence="1 2" key="1">
    <citation type="submission" date="2018-06" db="EMBL/GenBank/DDBJ databases">
        <authorList>
            <consortium name="Pathogen Informatics"/>
            <person name="Doyle S."/>
        </authorList>
    </citation>
    <scope>NUCLEOTIDE SEQUENCE [LARGE SCALE GENOMIC DNA]</scope>
    <source>
        <strain evidence="1 2">NCTC10588</strain>
    </source>
</reference>
<dbReference type="PANTHER" id="PTHR35788">
    <property type="entry name" value="EXPORTED PROTEIN-RELATED"/>
    <property type="match status" value="1"/>
</dbReference>
<dbReference type="PANTHER" id="PTHR35788:SF1">
    <property type="entry name" value="EXPORTED PROTEIN"/>
    <property type="match status" value="1"/>
</dbReference>
<dbReference type="EMBL" id="UFYD01000001">
    <property type="protein sequence ID" value="STD07186.1"/>
    <property type="molecule type" value="Genomic_DNA"/>
</dbReference>
<organism evidence="1 2">
    <name type="scientific">Elizabethkingia anophelis</name>
    <dbReference type="NCBI Taxonomy" id="1117645"/>
    <lineage>
        <taxon>Bacteria</taxon>
        <taxon>Pseudomonadati</taxon>
        <taxon>Bacteroidota</taxon>
        <taxon>Flavobacteriia</taxon>
        <taxon>Flavobacteriales</taxon>
        <taxon>Weeksellaceae</taxon>
        <taxon>Elizabethkingia</taxon>
    </lineage>
</organism>
<dbReference type="RefSeq" id="WP_086982381.1">
    <property type="nucleotide sequence ID" value="NZ_FTQZ01000001.1"/>
</dbReference>
<sequence length="237" mass="27471">MKFIKRYIPHSFKIQLYLLKRKLLDTLQNKKYASVIHIKDIGHIQTELTLKIMPSTFFENKVHNLRIVQQKLEGITIYPGEYFSFWKSTGKASKKNGFKEGRNLVAGKVSQDTGGGICQFSSLLYYAALKTGFIITERHHHSIDIYKEDERYIPLGADSTVVYGFRDLQFINPYSFPVQLKSKIEDNSITLHILAENKFPEHHVDFEYSHQPDTVSVKTVINQKVVAENIYNKILTR</sequence>
<comment type="caution">
    <text evidence="1">The sequence shown here is derived from an EMBL/GenBank/DDBJ whole genome shotgun (WGS) entry which is preliminary data.</text>
</comment>
<dbReference type="Proteomes" id="UP000254876">
    <property type="component" value="Unassembled WGS sequence"/>
</dbReference>
<dbReference type="InterPro" id="IPR052913">
    <property type="entry name" value="Glycopeptide_resist_protein"/>
</dbReference>
<dbReference type="Pfam" id="PF04294">
    <property type="entry name" value="VanW"/>
    <property type="match status" value="1"/>
</dbReference>
<dbReference type="AlphaFoldDB" id="A0A7Z7LXB7"/>
<dbReference type="InterPro" id="IPR007391">
    <property type="entry name" value="Vancomycin_resist_VanW"/>
</dbReference>